<accession>A0ABW5MBH5</accession>
<dbReference type="RefSeq" id="WP_381527943.1">
    <property type="nucleotide sequence ID" value="NZ_JBHULN010000026.1"/>
</dbReference>
<comment type="caution">
    <text evidence="3">The sequence shown here is derived from an EMBL/GenBank/DDBJ whole genome shotgun (WGS) entry which is preliminary data.</text>
</comment>
<feature type="compositionally biased region" description="Gly residues" evidence="1">
    <location>
        <begin position="951"/>
        <end position="979"/>
    </location>
</feature>
<name>A0ABW5MBH5_9BACT</name>
<feature type="domain" description="PKD/Chitinase" evidence="2">
    <location>
        <begin position="1169"/>
        <end position="1246"/>
    </location>
</feature>
<dbReference type="EMBL" id="JBHULN010000026">
    <property type="protein sequence ID" value="MFD2574343.1"/>
    <property type="molecule type" value="Genomic_DNA"/>
</dbReference>
<dbReference type="SMART" id="SM00089">
    <property type="entry name" value="PKD"/>
    <property type="match status" value="3"/>
</dbReference>
<evidence type="ECO:0000256" key="1">
    <source>
        <dbReference type="SAM" id="MobiDB-lite"/>
    </source>
</evidence>
<feature type="compositionally biased region" description="Gly residues" evidence="1">
    <location>
        <begin position="996"/>
        <end position="1035"/>
    </location>
</feature>
<feature type="non-terminal residue" evidence="3">
    <location>
        <position position="1432"/>
    </location>
</feature>
<dbReference type="InterPro" id="IPR022409">
    <property type="entry name" value="PKD/Chitinase_dom"/>
</dbReference>
<feature type="region of interest" description="Disordered" evidence="1">
    <location>
        <begin position="161"/>
        <end position="197"/>
    </location>
</feature>
<feature type="compositionally biased region" description="Gly residues" evidence="1">
    <location>
        <begin position="176"/>
        <end position="197"/>
    </location>
</feature>
<sequence length="1432" mass="137871">MKPPFRFPLPALQRLVYSATSLLVGLTFVLSSHSVLGQGIYATPGLYNYTVPAGGPFQIRVTARGGDGGELGNGGSGATIASTVTVQSGDVLTVIVGQSGRSTANYSGGGGGGGSAVIVNRNGTRAVLVAAGGGGGGGSVTSPPFGTFMYPGGGGQGLGATNAGKGGITNPNDDNAGGGGGGGLAGPGSNGGGDTGGNGGGAASLTAVSAGGGVFHDTFQVNGGSGFGGGGSFAGDFGSIVARGVGGGGGGYGGGNGAISGSFTGADRDNPIYHATGGYSYVAISAMNTSITPGTAGGSQNDDGQVTITFPQNTARATLSPDQSTCPGLFRTLQGTVSATGSWTLVLSDGTVGTGSGTTFSIPVRPVSSTTYTIASLSDQRGFAPVSNLTGQAVITSNPGPTVSLTSNGLIGCSPYNVTLTASGGTSYTFSSGNTILPGDPASNIRVVHDPGNYSVLGIDGNGCVSSATTTVNQSTAPPQPYTFTPEGSVLFCSFPSTRIGVAVLGATAIKSYTFIYGNTIIPGDPADPYRYVTSPGEYTVLVTGINNCTASATQTITKANEVLPVVSLANNGPLTCAQSSVTLTATSDQSGPYTFKSGSTTLDEMGSRNTRTVSSPGEYTVVVMGSNSCTSSATTTVTQLPLTPPTVSLTNNGPLSCAQSSVTLTAVSNTATSYVFTNGSTPLAGSPTSKTRVVSSPGVYSVVVTDANGCTNSASTTVTATSSPIAVVNPATTSFVVNQAVSQAFTASGGVSGSPGRPYSFSVASGSLPPGLSLLADGQLSGSPTQTGSFTAVIQATDANGCLGVGVPYEPIVSLSAVTGPAATYATPGLYTYTVPAGGPYRVWLTARGGDGGAESLGGTGSRVEGSYFVQSGDLLTVIVGQSGRLFSRGGGGGGGGSAIVLTHSGVQTLLVAAGGGGGGGQATITPGGGGQGLGPSTGGVGGRSTANYSGGGGGGGLNAPGGNGGSGFDPGGTGGGAASLTAPSVGGPYRGSEDGSGGSGFGGGGGVGGGDSVPGRPVGGGGGGYGGGDGGDNGAPVDGATGGYSYVSPAGSNTSVTPGIGGASRNREGVATIGFGQNTATAAITTTNLAVCQGTPSLIEGTVSATGNWTLVLTNGLTTTGSGTRFSIPVSPASPITYTIESLLDDQGFAPVSNLSGQASVTSIKPVPTVSLTNNGPLTCTQPSVTLTASGATAYTFTTGSLSLAGDPASNNRVVTSPGTYSVVGVSPNGCTNSATTTVTSVATVTVVNPATALFVVGQAVSQAFTASGGVSPRSFSVASGSLPPGLSLSADGQLSGSPTQTGSFPLIIQATDANGCPGLGTPYEVNITQPVDMSLTATYTTPGLYTYTVPAGGPYRVWLTARGGDGGAYSIGGTGARVEGSYTVQSGDLLTVIVGQSGKLGLGGDGNGGGGGGGGGSAIVLTHNGVQTL</sequence>
<dbReference type="Proteomes" id="UP001597469">
    <property type="component" value="Unassembled WGS sequence"/>
</dbReference>
<dbReference type="Pfam" id="PF05345">
    <property type="entry name" value="He_PIG"/>
    <property type="match status" value="2"/>
</dbReference>
<dbReference type="InterPro" id="IPR013783">
    <property type="entry name" value="Ig-like_fold"/>
</dbReference>
<feature type="compositionally biased region" description="Gly residues" evidence="1">
    <location>
        <begin position="918"/>
        <end position="944"/>
    </location>
</feature>
<protein>
    <submittedName>
        <fullName evidence="3">Ig domain-containing protein</fullName>
    </submittedName>
</protein>
<feature type="region of interest" description="Disordered" evidence="1">
    <location>
        <begin position="918"/>
        <end position="1042"/>
    </location>
</feature>
<evidence type="ECO:0000313" key="4">
    <source>
        <dbReference type="Proteomes" id="UP001597469"/>
    </source>
</evidence>
<feature type="domain" description="PKD/Chitinase" evidence="2">
    <location>
        <begin position="564"/>
        <end position="643"/>
    </location>
</feature>
<dbReference type="InterPro" id="IPR015919">
    <property type="entry name" value="Cadherin-like_sf"/>
</dbReference>
<organism evidence="3 4">
    <name type="scientific">Spirosoma soli</name>
    <dbReference type="NCBI Taxonomy" id="1770529"/>
    <lineage>
        <taxon>Bacteria</taxon>
        <taxon>Pseudomonadati</taxon>
        <taxon>Bacteroidota</taxon>
        <taxon>Cytophagia</taxon>
        <taxon>Cytophagales</taxon>
        <taxon>Cytophagaceae</taxon>
        <taxon>Spirosoma</taxon>
    </lineage>
</organism>
<gene>
    <name evidence="3" type="ORF">ACFSUS_27155</name>
</gene>
<evidence type="ECO:0000313" key="3">
    <source>
        <dbReference type="EMBL" id="MFD2574343.1"/>
    </source>
</evidence>
<dbReference type="Gene3D" id="2.60.40.10">
    <property type="entry name" value="Immunoglobulins"/>
    <property type="match status" value="2"/>
</dbReference>
<feature type="domain" description="PKD/Chitinase" evidence="2">
    <location>
        <begin position="645"/>
        <end position="724"/>
    </location>
</feature>
<dbReference type="SUPFAM" id="SSF49313">
    <property type="entry name" value="Cadherin-like"/>
    <property type="match status" value="1"/>
</dbReference>
<proteinExistence type="predicted"/>
<reference evidence="4" key="1">
    <citation type="journal article" date="2019" name="Int. J. Syst. Evol. Microbiol.">
        <title>The Global Catalogue of Microorganisms (GCM) 10K type strain sequencing project: providing services to taxonomists for standard genome sequencing and annotation.</title>
        <authorList>
            <consortium name="The Broad Institute Genomics Platform"/>
            <consortium name="The Broad Institute Genome Sequencing Center for Infectious Disease"/>
            <person name="Wu L."/>
            <person name="Ma J."/>
        </authorList>
    </citation>
    <scope>NUCLEOTIDE SEQUENCE [LARGE SCALE GENOMIC DNA]</scope>
    <source>
        <strain evidence="4">KCTC 42805</strain>
    </source>
</reference>
<evidence type="ECO:0000259" key="2">
    <source>
        <dbReference type="SMART" id="SM00089"/>
    </source>
</evidence>
<keyword evidence="4" id="KW-1185">Reference proteome</keyword>